<proteinExistence type="predicted"/>
<dbReference type="InterPro" id="IPR002921">
    <property type="entry name" value="Fungal_lipase-type"/>
</dbReference>
<dbReference type="SUPFAM" id="SSF53474">
    <property type="entry name" value="alpha/beta-Hydrolases"/>
    <property type="match status" value="1"/>
</dbReference>
<dbReference type="Proteomes" id="UP001497457">
    <property type="component" value="Chromosome 10rd"/>
</dbReference>
<feature type="domain" description="Fungal lipase-type" evidence="2">
    <location>
        <begin position="146"/>
        <end position="251"/>
    </location>
</feature>
<name>A0ABC8VKL4_9POAL</name>
<dbReference type="Pfam" id="PF01764">
    <property type="entry name" value="Lipase_3"/>
    <property type="match status" value="1"/>
</dbReference>
<dbReference type="InterPro" id="IPR029058">
    <property type="entry name" value="AB_hydrolase_fold"/>
</dbReference>
<dbReference type="PANTHER" id="PTHR46483:SF3">
    <property type="entry name" value="TRIACYLGLYCEROL LIPASE"/>
    <property type="match status" value="1"/>
</dbReference>
<dbReference type="InterPro" id="IPR043367">
    <property type="entry name" value="PLIP1/2/3"/>
</dbReference>
<dbReference type="EMBL" id="OZ075120">
    <property type="protein sequence ID" value="CAL4892755.1"/>
    <property type="molecule type" value="Genomic_DNA"/>
</dbReference>
<dbReference type="Gene3D" id="3.40.50.1820">
    <property type="entry name" value="alpha/beta hydrolase"/>
    <property type="match status" value="1"/>
</dbReference>
<organism evidence="3 4">
    <name type="scientific">Urochloa decumbens</name>
    <dbReference type="NCBI Taxonomy" id="240449"/>
    <lineage>
        <taxon>Eukaryota</taxon>
        <taxon>Viridiplantae</taxon>
        <taxon>Streptophyta</taxon>
        <taxon>Embryophyta</taxon>
        <taxon>Tracheophyta</taxon>
        <taxon>Spermatophyta</taxon>
        <taxon>Magnoliopsida</taxon>
        <taxon>Liliopsida</taxon>
        <taxon>Poales</taxon>
        <taxon>Poaceae</taxon>
        <taxon>PACMAD clade</taxon>
        <taxon>Panicoideae</taxon>
        <taxon>Panicodae</taxon>
        <taxon>Paniceae</taxon>
        <taxon>Melinidinae</taxon>
        <taxon>Urochloa</taxon>
    </lineage>
</organism>
<evidence type="ECO:0000313" key="4">
    <source>
        <dbReference type="Proteomes" id="UP001497457"/>
    </source>
</evidence>
<feature type="transmembrane region" description="Helical" evidence="1">
    <location>
        <begin position="409"/>
        <end position="430"/>
    </location>
</feature>
<reference evidence="3" key="1">
    <citation type="submission" date="2024-10" db="EMBL/GenBank/DDBJ databases">
        <authorList>
            <person name="Ryan C."/>
        </authorList>
    </citation>
    <scope>NUCLEOTIDE SEQUENCE [LARGE SCALE GENOMIC DNA]</scope>
</reference>
<gene>
    <name evidence="3" type="ORF">URODEC1_LOCUS4428</name>
</gene>
<keyword evidence="1" id="KW-1133">Transmembrane helix</keyword>
<protein>
    <recommendedName>
        <fullName evidence="2">Fungal lipase-type domain-containing protein</fullName>
    </recommendedName>
</protein>
<evidence type="ECO:0000259" key="2">
    <source>
        <dbReference type="Pfam" id="PF01764"/>
    </source>
</evidence>
<keyword evidence="1" id="KW-0812">Transmembrane</keyword>
<dbReference type="AlphaFoldDB" id="A0ABC8VKL4"/>
<accession>A0ABC8VKL4</accession>
<evidence type="ECO:0000313" key="3">
    <source>
        <dbReference type="EMBL" id="CAL4892755.1"/>
    </source>
</evidence>
<sequence>MDVLRFVARNQDAASPVAPAQNRRRRRAAVVAEEEEGNWVLQVLRVQSRPADGAVAGADEGSESSERCVGCGAGTGSEDGCSVRDAEEFDRAGFSRFLRKASLMEAKLYFKMAYLCNFAYMVPRIKVQRQLLPGRQTFYLNPLNLRGIYEAAKGIYQQMLPYVKFHLRSHGKSARLQFTGHSLGGSLALLVNLMLLIRGVAPAFSLLPVISYGAPSIMCGGDYLVQKLKLPKSHVQSITLHRDIVPRAFCCHYPEHVASILKLVNGNFRSHPCLANQKLLYAPMGEVLILQPDEKLSPHHHLLPPGSGLYLVGGQAVDSDTSSRVLQSALSSFFNSPHPLEILRDSGAYGPKGTVYRDHDVPSYLRSIRAVLSKEMRAEKQRRRWPIEAYDALTKMDGRHVLRQLQKHAQLLVVFLLSAKLLLLGVLLVIRSK</sequence>
<evidence type="ECO:0000256" key="1">
    <source>
        <dbReference type="SAM" id="Phobius"/>
    </source>
</evidence>
<keyword evidence="4" id="KW-1185">Reference proteome</keyword>
<keyword evidence="1" id="KW-0472">Membrane</keyword>
<dbReference type="PANTHER" id="PTHR46483">
    <property type="entry name" value="PHOSPHOLIPASE A1 PLIP2, CHLOROPLASTIC"/>
    <property type="match status" value="1"/>
</dbReference>